<keyword evidence="3" id="KW-0255">Endonuclease</keyword>
<gene>
    <name evidence="7" type="ORF">CINC_LOCUS5175</name>
</gene>
<dbReference type="GO" id="GO:0046872">
    <property type="term" value="F:metal ion binding"/>
    <property type="evidence" value="ECO:0007669"/>
    <property type="project" value="UniProtKB-KW"/>
</dbReference>
<dbReference type="FunFam" id="3.40.570.10:FF:000007">
    <property type="entry name" value="Alkaline nuclease"/>
    <property type="match status" value="1"/>
</dbReference>
<evidence type="ECO:0000259" key="6">
    <source>
        <dbReference type="SMART" id="SM00892"/>
    </source>
</evidence>
<dbReference type="PANTHER" id="PTHR13966:SF19">
    <property type="entry name" value="NUCLEASE EXOG, MITOCHONDRIAL"/>
    <property type="match status" value="1"/>
</dbReference>
<dbReference type="AlphaFoldDB" id="A0A9P0FUS1"/>
<dbReference type="SUPFAM" id="SSF54060">
    <property type="entry name" value="His-Me finger endonucleases"/>
    <property type="match status" value="1"/>
</dbReference>
<dbReference type="EMBL" id="LR824022">
    <property type="protein sequence ID" value="CAH0591565.1"/>
    <property type="molecule type" value="Genomic_DNA"/>
</dbReference>
<keyword evidence="5" id="KW-0479">Metal-binding</keyword>
<evidence type="ECO:0000256" key="5">
    <source>
        <dbReference type="PIRSR" id="PIRSR640255-2"/>
    </source>
</evidence>
<evidence type="ECO:0000256" key="4">
    <source>
        <dbReference type="PIRSR" id="PIRSR640255-1"/>
    </source>
</evidence>
<dbReference type="InterPro" id="IPR044929">
    <property type="entry name" value="DNA/RNA_non-sp_Endonuclease_sf"/>
</dbReference>
<feature type="active site" description="Proton acceptor" evidence="4">
    <location>
        <position position="172"/>
    </location>
</feature>
<keyword evidence="3" id="KW-0378">Hydrolase</keyword>
<evidence type="ECO:0000256" key="1">
    <source>
        <dbReference type="ARBA" id="ARBA00010052"/>
    </source>
</evidence>
<evidence type="ECO:0000256" key="2">
    <source>
        <dbReference type="ARBA" id="ARBA00022722"/>
    </source>
</evidence>
<dbReference type="Pfam" id="PF01223">
    <property type="entry name" value="Endonuclease_NS"/>
    <property type="match status" value="1"/>
</dbReference>
<evidence type="ECO:0000313" key="7">
    <source>
        <dbReference type="EMBL" id="CAH0591565.1"/>
    </source>
</evidence>
<sequence>MNYGDTLILSCEGMGHIEHPNAHHELSTATIICEGGDTFQNEEWLNSPAPFSLFKCKFPPNYSSRRTDRLCFDDNRVMEVGYNVENVFYPLYETCFNEAGLNVIYSKYTQRPYNSLYQTRVFRPFFIANDHYGYIPVDSLFSPSGQKMAVAQLVGPLIDTYITKTEFLSRGHLAAKTDFVFAFGERATFHYVNCAPQWTGFNGGNWNTLEVDLRNHIHTEGYHTIIYTGTYGVTKLHNVDGRKVEIYLHTDDNNNPVIPVPEYFYKVVYEPKRRCGIAFVGINNPYYTQVEARQKFFCDDLCRHNSNFSWLSWHPDNPIEGYTFCCSIPDFRTTVRHLPALQVLLYVVLTLVFKESHGGIVKPKLDMINFDLKDGENYETESQEKDAPQILLKEHNQADEPTIFRLKRSDNVIEEENLGTTMSWYKVTWRYSRLDDNDSKFRNINS</sequence>
<dbReference type="GO" id="GO:0003676">
    <property type="term" value="F:nucleic acid binding"/>
    <property type="evidence" value="ECO:0007669"/>
    <property type="project" value="InterPro"/>
</dbReference>
<dbReference type="InterPro" id="IPR001604">
    <property type="entry name" value="Endo_G_ENPP1-like_dom"/>
</dbReference>
<comment type="similarity">
    <text evidence="1">Belongs to the DNA/RNA non-specific endonuclease family.</text>
</comment>
<dbReference type="InterPro" id="IPR040255">
    <property type="entry name" value="Non-specific_endonuclease"/>
</dbReference>
<dbReference type="InterPro" id="IPR044925">
    <property type="entry name" value="His-Me_finger_sf"/>
</dbReference>
<dbReference type="GO" id="GO:0005743">
    <property type="term" value="C:mitochondrial inner membrane"/>
    <property type="evidence" value="ECO:0007669"/>
    <property type="project" value="TreeGrafter"/>
</dbReference>
<organism evidence="7 8">
    <name type="scientific">Chrysodeixis includens</name>
    <name type="common">Soybean looper</name>
    <name type="synonym">Pseudoplusia includens</name>
    <dbReference type="NCBI Taxonomy" id="689277"/>
    <lineage>
        <taxon>Eukaryota</taxon>
        <taxon>Metazoa</taxon>
        <taxon>Ecdysozoa</taxon>
        <taxon>Arthropoda</taxon>
        <taxon>Hexapoda</taxon>
        <taxon>Insecta</taxon>
        <taxon>Pterygota</taxon>
        <taxon>Neoptera</taxon>
        <taxon>Endopterygota</taxon>
        <taxon>Lepidoptera</taxon>
        <taxon>Glossata</taxon>
        <taxon>Ditrysia</taxon>
        <taxon>Noctuoidea</taxon>
        <taxon>Noctuidae</taxon>
        <taxon>Plusiinae</taxon>
        <taxon>Chrysodeixis</taxon>
    </lineage>
</organism>
<dbReference type="Proteomes" id="UP001154114">
    <property type="component" value="Chromosome 19"/>
</dbReference>
<feature type="domain" description="DNA/RNA non-specific endonuclease/pyrophosphatase/phosphodiesterase" evidence="6">
    <location>
        <begin position="88"/>
        <end position="331"/>
    </location>
</feature>
<keyword evidence="8" id="KW-1185">Reference proteome</keyword>
<proteinExistence type="inferred from homology"/>
<dbReference type="OrthoDB" id="5960141at2759"/>
<feature type="binding site" evidence="5">
    <location>
        <position position="202"/>
    </location>
    <ligand>
        <name>Mg(2+)</name>
        <dbReference type="ChEBI" id="CHEBI:18420"/>
        <note>catalytic</note>
    </ligand>
</feature>
<evidence type="ECO:0000256" key="3">
    <source>
        <dbReference type="ARBA" id="ARBA00022759"/>
    </source>
</evidence>
<evidence type="ECO:0000313" key="8">
    <source>
        <dbReference type="Proteomes" id="UP001154114"/>
    </source>
</evidence>
<dbReference type="Gene3D" id="3.40.570.10">
    <property type="entry name" value="Extracellular Endonuclease, subunit A"/>
    <property type="match status" value="1"/>
</dbReference>
<dbReference type="GO" id="GO:0004521">
    <property type="term" value="F:RNA endonuclease activity"/>
    <property type="evidence" value="ECO:0007669"/>
    <property type="project" value="TreeGrafter"/>
</dbReference>
<dbReference type="SMART" id="SM00892">
    <property type="entry name" value="Endonuclease_NS"/>
    <property type="match status" value="1"/>
</dbReference>
<keyword evidence="2" id="KW-0540">Nuclease</keyword>
<protein>
    <recommendedName>
        <fullName evidence="6">DNA/RNA non-specific endonuclease/pyrophosphatase/phosphodiesterase domain-containing protein</fullName>
    </recommendedName>
</protein>
<accession>A0A9P0FUS1</accession>
<dbReference type="GO" id="GO:0000014">
    <property type="term" value="F:single-stranded DNA endodeoxyribonuclease activity"/>
    <property type="evidence" value="ECO:0007669"/>
    <property type="project" value="TreeGrafter"/>
</dbReference>
<dbReference type="GO" id="GO:0005634">
    <property type="term" value="C:nucleus"/>
    <property type="evidence" value="ECO:0007669"/>
    <property type="project" value="TreeGrafter"/>
</dbReference>
<dbReference type="GO" id="GO:0006309">
    <property type="term" value="P:apoptotic DNA fragmentation"/>
    <property type="evidence" value="ECO:0007669"/>
    <property type="project" value="TreeGrafter"/>
</dbReference>
<reference evidence="7" key="1">
    <citation type="submission" date="2021-12" db="EMBL/GenBank/DDBJ databases">
        <authorList>
            <person name="King R."/>
        </authorList>
    </citation>
    <scope>NUCLEOTIDE SEQUENCE</scope>
</reference>
<dbReference type="PANTHER" id="PTHR13966">
    <property type="entry name" value="ENDONUCLEASE RELATED"/>
    <property type="match status" value="1"/>
</dbReference>
<name>A0A9P0FUS1_CHRIL</name>